<dbReference type="Pfam" id="PF02458">
    <property type="entry name" value="Transferase"/>
    <property type="match status" value="1"/>
</dbReference>
<protein>
    <submittedName>
        <fullName evidence="4">Uncharacterized protein</fullName>
    </submittedName>
</protein>
<dbReference type="GO" id="GO:0016746">
    <property type="term" value="F:acyltransferase activity"/>
    <property type="evidence" value="ECO:0007669"/>
    <property type="project" value="UniProtKB-KW"/>
</dbReference>
<keyword evidence="2" id="KW-0808">Transferase</keyword>
<dbReference type="AlphaFoldDB" id="A0AAN9JA32"/>
<sequence length="470" mass="52686">MYFLNHLLHQPKMEVEIMSTQYIKPSSPMLTHPKTHSLSILDQFFPPIYIPMVFFYPPDQSTESTLHNGFIQQKLKLLKESLSQVLNQFYPFAGRIKDNLSINCNDEGVHYTEAKVSYSLIEFFNQPNFSSCIHKFLPNQPILEASPEGYTTMIQVTCFACGAIVIGTFISHMIADGAAASYFLNTWGSTTRGEFQHAFEFPKFDTPFPRNIACPQDSNATAFCGQFLKKGKLATTRLLFDKEAISKLRVHGASLIVQNPTRVEVVISLLCKCIAKAFKANTGLEGPTLVTHAVNMRPRASPNFPKSYMGNFVWMATALMSSKGNAIDEVLPELVIKLRKVVTAIDSDFVKGFEDEGGFVKYSEVSKRFYETGSSVALTSGVNNVHFVSWCNFGLYDVDYGWGKPIWVSCTPNSSNSEFFNSVILTDTPLGNGIEAWVYLNDDDMTMFQQDKELLSFASLEPSPLQLKDH</sequence>
<dbReference type="InterPro" id="IPR023213">
    <property type="entry name" value="CAT-like_dom_sf"/>
</dbReference>
<dbReference type="Gene3D" id="3.30.559.10">
    <property type="entry name" value="Chloramphenicol acetyltransferase-like domain"/>
    <property type="match status" value="2"/>
</dbReference>
<dbReference type="Proteomes" id="UP001359559">
    <property type="component" value="Unassembled WGS sequence"/>
</dbReference>
<keyword evidence="5" id="KW-1185">Reference proteome</keyword>
<evidence type="ECO:0000256" key="3">
    <source>
        <dbReference type="ARBA" id="ARBA00023315"/>
    </source>
</evidence>
<gene>
    <name evidence="4" type="ORF">RJT34_16366</name>
</gene>
<keyword evidence="3" id="KW-0012">Acyltransferase</keyword>
<dbReference type="EMBL" id="JAYKXN010000004">
    <property type="protein sequence ID" value="KAK7293499.1"/>
    <property type="molecule type" value="Genomic_DNA"/>
</dbReference>
<evidence type="ECO:0000256" key="1">
    <source>
        <dbReference type="ARBA" id="ARBA00009861"/>
    </source>
</evidence>
<comment type="similarity">
    <text evidence="1">Belongs to the plant acyltransferase family.</text>
</comment>
<dbReference type="PANTHER" id="PTHR31623">
    <property type="entry name" value="F21J9.9"/>
    <property type="match status" value="1"/>
</dbReference>
<name>A0AAN9JA32_CLITE</name>
<proteinExistence type="inferred from homology"/>
<reference evidence="4 5" key="1">
    <citation type="submission" date="2024-01" db="EMBL/GenBank/DDBJ databases">
        <title>The genomes of 5 underutilized Papilionoideae crops provide insights into root nodulation and disease resistance.</title>
        <authorList>
            <person name="Yuan L."/>
        </authorList>
    </citation>
    <scope>NUCLEOTIDE SEQUENCE [LARGE SCALE GENOMIC DNA]</scope>
    <source>
        <strain evidence="4">LY-2023</strain>
        <tissue evidence="4">Leaf</tissue>
    </source>
</reference>
<evidence type="ECO:0000313" key="5">
    <source>
        <dbReference type="Proteomes" id="UP001359559"/>
    </source>
</evidence>
<accession>A0AAN9JA32</accession>
<organism evidence="4 5">
    <name type="scientific">Clitoria ternatea</name>
    <name type="common">Butterfly pea</name>
    <dbReference type="NCBI Taxonomy" id="43366"/>
    <lineage>
        <taxon>Eukaryota</taxon>
        <taxon>Viridiplantae</taxon>
        <taxon>Streptophyta</taxon>
        <taxon>Embryophyta</taxon>
        <taxon>Tracheophyta</taxon>
        <taxon>Spermatophyta</taxon>
        <taxon>Magnoliopsida</taxon>
        <taxon>eudicotyledons</taxon>
        <taxon>Gunneridae</taxon>
        <taxon>Pentapetalae</taxon>
        <taxon>rosids</taxon>
        <taxon>fabids</taxon>
        <taxon>Fabales</taxon>
        <taxon>Fabaceae</taxon>
        <taxon>Papilionoideae</taxon>
        <taxon>50 kb inversion clade</taxon>
        <taxon>NPAAA clade</taxon>
        <taxon>indigoferoid/millettioid clade</taxon>
        <taxon>Phaseoleae</taxon>
        <taxon>Clitoria</taxon>
    </lineage>
</organism>
<comment type="caution">
    <text evidence="4">The sequence shown here is derived from an EMBL/GenBank/DDBJ whole genome shotgun (WGS) entry which is preliminary data.</text>
</comment>
<evidence type="ECO:0000256" key="2">
    <source>
        <dbReference type="ARBA" id="ARBA00022679"/>
    </source>
</evidence>
<dbReference type="PANTHER" id="PTHR31623:SF33">
    <property type="entry name" value="STEMMADENINE O-ACETYLTRANSFERASE-LIKE"/>
    <property type="match status" value="1"/>
</dbReference>
<evidence type="ECO:0000313" key="4">
    <source>
        <dbReference type="EMBL" id="KAK7293499.1"/>
    </source>
</evidence>